<name>A0A0B7C490_9EUPU</name>
<accession>A0A0B7C490</accession>
<protein>
    <submittedName>
        <fullName evidence="2">Uncharacterized protein</fullName>
    </submittedName>
</protein>
<feature type="non-terminal residue" evidence="2">
    <location>
        <position position="1"/>
    </location>
</feature>
<evidence type="ECO:0000313" key="2">
    <source>
        <dbReference type="EMBL" id="CEK99280.1"/>
    </source>
</evidence>
<evidence type="ECO:0000256" key="1">
    <source>
        <dbReference type="SAM" id="MobiDB-lite"/>
    </source>
</evidence>
<gene>
    <name evidence="2" type="primary">ORF220888</name>
</gene>
<organism evidence="2">
    <name type="scientific">Arion vulgaris</name>
    <dbReference type="NCBI Taxonomy" id="1028688"/>
    <lineage>
        <taxon>Eukaryota</taxon>
        <taxon>Metazoa</taxon>
        <taxon>Spiralia</taxon>
        <taxon>Lophotrochozoa</taxon>
        <taxon>Mollusca</taxon>
        <taxon>Gastropoda</taxon>
        <taxon>Heterobranchia</taxon>
        <taxon>Euthyneura</taxon>
        <taxon>Panpulmonata</taxon>
        <taxon>Eupulmonata</taxon>
        <taxon>Stylommatophora</taxon>
        <taxon>Helicina</taxon>
        <taxon>Arionoidea</taxon>
        <taxon>Arionidae</taxon>
        <taxon>Arion</taxon>
    </lineage>
</organism>
<dbReference type="AlphaFoldDB" id="A0A0B7C490"/>
<dbReference type="EMBL" id="HACG01052409">
    <property type="protein sequence ID" value="CEK99280.1"/>
    <property type="molecule type" value="Transcribed_RNA"/>
</dbReference>
<feature type="compositionally biased region" description="Basic and acidic residues" evidence="1">
    <location>
        <begin position="1"/>
        <end position="48"/>
    </location>
</feature>
<reference evidence="2" key="1">
    <citation type="submission" date="2014-12" db="EMBL/GenBank/DDBJ databases">
        <title>Insight into the proteome of Arion vulgaris.</title>
        <authorList>
            <person name="Aradska J."/>
            <person name="Bulat T."/>
            <person name="Smidak R."/>
            <person name="Sarate P."/>
            <person name="Gangsoo J."/>
            <person name="Sialana F."/>
            <person name="Bilban M."/>
            <person name="Lubec G."/>
        </authorList>
    </citation>
    <scope>NUCLEOTIDE SEQUENCE</scope>
    <source>
        <tissue evidence="2">Skin</tissue>
    </source>
</reference>
<feature type="region of interest" description="Disordered" evidence="1">
    <location>
        <begin position="1"/>
        <end position="78"/>
    </location>
</feature>
<feature type="non-terminal residue" evidence="2">
    <location>
        <position position="78"/>
    </location>
</feature>
<sequence length="78" mass="8965">DVADAVKELRRSVDSQDSPTPEHEDKVKGEQARSHTDSMEELRSRDQGDTFSSKTSRPKSHPELDWHFDEEISSLKVR</sequence>
<proteinExistence type="predicted"/>
<feature type="compositionally biased region" description="Basic and acidic residues" evidence="1">
    <location>
        <begin position="60"/>
        <end position="70"/>
    </location>
</feature>